<dbReference type="Proteomes" id="UP000004095">
    <property type="component" value="Unassembled WGS sequence"/>
</dbReference>
<keyword evidence="3" id="KW-1185">Reference proteome</keyword>
<reference evidence="2 3" key="1">
    <citation type="submission" date="2007-01" db="EMBL/GenBank/DDBJ databases">
        <authorList>
            <person name="Haygood M."/>
            <person name="Podell S."/>
            <person name="Anderson C."/>
            <person name="Hopkinson B."/>
            <person name="Roe K."/>
            <person name="Barbeau K."/>
            <person name="Gaasterland T."/>
            <person name="Ferriera S."/>
            <person name="Johnson J."/>
            <person name="Kravitz S."/>
            <person name="Beeson K."/>
            <person name="Sutton G."/>
            <person name="Rogers Y.-H."/>
            <person name="Friedman R."/>
            <person name="Frazier M."/>
            <person name="Venter J.C."/>
        </authorList>
    </citation>
    <scope>NUCLEOTIDE SEQUENCE [LARGE SCALE GENOMIC DNA]</scope>
    <source>
        <strain evidence="2 3">ATCC 23134</strain>
    </source>
</reference>
<evidence type="ECO:0000313" key="2">
    <source>
        <dbReference type="EMBL" id="EAY31539.1"/>
    </source>
</evidence>
<accession>A1ZD00</accession>
<evidence type="ECO:0000256" key="1">
    <source>
        <dbReference type="SAM" id="MobiDB-lite"/>
    </source>
</evidence>
<proteinExistence type="predicted"/>
<organism evidence="2 3">
    <name type="scientific">Microscilla marina ATCC 23134</name>
    <dbReference type="NCBI Taxonomy" id="313606"/>
    <lineage>
        <taxon>Bacteria</taxon>
        <taxon>Pseudomonadati</taxon>
        <taxon>Bacteroidota</taxon>
        <taxon>Cytophagia</taxon>
        <taxon>Cytophagales</taxon>
        <taxon>Microscillaceae</taxon>
        <taxon>Microscilla</taxon>
    </lineage>
</organism>
<name>A1ZD00_MICM2</name>
<evidence type="ECO:0000313" key="3">
    <source>
        <dbReference type="Proteomes" id="UP000004095"/>
    </source>
</evidence>
<sequence length="46" mass="5154">MNNTNKKQTVSPPPSVGMLGQMMLSEEDMKELLGEGNFDEPLRDDE</sequence>
<gene>
    <name evidence="2" type="ORF">M23134_05045</name>
</gene>
<feature type="region of interest" description="Disordered" evidence="1">
    <location>
        <begin position="26"/>
        <end position="46"/>
    </location>
</feature>
<comment type="caution">
    <text evidence="2">The sequence shown here is derived from an EMBL/GenBank/DDBJ whole genome shotgun (WGS) entry which is preliminary data.</text>
</comment>
<protein>
    <submittedName>
        <fullName evidence="2">Uncharacterized protein</fullName>
    </submittedName>
</protein>
<dbReference type="AlphaFoldDB" id="A1ZD00"/>
<dbReference type="RefSeq" id="WP_002693220.1">
    <property type="nucleotide sequence ID" value="NZ_AAWS01000002.1"/>
</dbReference>
<dbReference type="EMBL" id="AAWS01000002">
    <property type="protein sequence ID" value="EAY31539.1"/>
    <property type="molecule type" value="Genomic_DNA"/>
</dbReference>